<feature type="compositionally biased region" description="Basic and acidic residues" evidence="11">
    <location>
        <begin position="48"/>
        <end position="57"/>
    </location>
</feature>
<name>A0AAX4KBN1_9TREE</name>
<gene>
    <name evidence="13" type="ORF">V865_001074</name>
</gene>
<evidence type="ECO:0000256" key="1">
    <source>
        <dbReference type="ARBA" id="ARBA00004141"/>
    </source>
</evidence>
<feature type="region of interest" description="Disordered" evidence="11">
    <location>
        <begin position="261"/>
        <end position="332"/>
    </location>
</feature>
<comment type="subcellular location">
    <subcellularLocation>
        <location evidence="1">Membrane</location>
        <topology evidence="1">Multi-pass membrane protein</topology>
    </subcellularLocation>
</comment>
<accession>A0AAX4KBN1</accession>
<keyword evidence="4 10" id="KW-1133">Transmembrane helix</keyword>
<dbReference type="GO" id="GO:0005783">
    <property type="term" value="C:endoplasmic reticulum"/>
    <property type="evidence" value="ECO:0007669"/>
    <property type="project" value="TreeGrafter"/>
</dbReference>
<proteinExistence type="inferred from homology"/>
<dbReference type="EMBL" id="CP144089">
    <property type="protein sequence ID" value="WWD03030.1"/>
    <property type="molecule type" value="Genomic_DNA"/>
</dbReference>
<feature type="compositionally biased region" description="Low complexity" evidence="11">
    <location>
        <begin position="136"/>
        <end position="145"/>
    </location>
</feature>
<dbReference type="GO" id="GO:0006612">
    <property type="term" value="P:protein targeting to membrane"/>
    <property type="evidence" value="ECO:0007669"/>
    <property type="project" value="TreeGrafter"/>
</dbReference>
<keyword evidence="8 10" id="KW-0012">Acyltransferase</keyword>
<reference evidence="13 14" key="1">
    <citation type="submission" date="2024-01" db="EMBL/GenBank/DDBJ databases">
        <title>Comparative genomics of Cryptococcus and Kwoniella reveals pathogenesis evolution and contrasting modes of karyotype evolution via chromosome fusion or intercentromeric recombination.</title>
        <authorList>
            <person name="Coelho M.A."/>
            <person name="David-Palma M."/>
            <person name="Shea T."/>
            <person name="Bowers K."/>
            <person name="McGinley-Smith S."/>
            <person name="Mohammad A.W."/>
            <person name="Gnirke A."/>
            <person name="Yurkov A.M."/>
            <person name="Nowrousian M."/>
            <person name="Sun S."/>
            <person name="Cuomo C.A."/>
            <person name="Heitman J."/>
        </authorList>
    </citation>
    <scope>NUCLEOTIDE SEQUENCE [LARGE SCALE GENOMIC DNA]</scope>
    <source>
        <strain evidence="13 14">PYCC6329</strain>
    </source>
</reference>
<feature type="compositionally biased region" description="Polar residues" evidence="11">
    <location>
        <begin position="13"/>
        <end position="28"/>
    </location>
</feature>
<evidence type="ECO:0000259" key="12">
    <source>
        <dbReference type="Pfam" id="PF01529"/>
    </source>
</evidence>
<evidence type="ECO:0000256" key="2">
    <source>
        <dbReference type="ARBA" id="ARBA00022679"/>
    </source>
</evidence>
<keyword evidence="2 10" id="KW-0808">Transferase</keyword>
<dbReference type="InterPro" id="IPR039859">
    <property type="entry name" value="PFA4/ZDH16/20/ERF2-like"/>
</dbReference>
<evidence type="ECO:0000256" key="11">
    <source>
        <dbReference type="SAM" id="MobiDB-lite"/>
    </source>
</evidence>
<dbReference type="Proteomes" id="UP001358614">
    <property type="component" value="Chromosome 1"/>
</dbReference>
<feature type="compositionally biased region" description="Polar residues" evidence="11">
    <location>
        <begin position="263"/>
        <end position="276"/>
    </location>
</feature>
<evidence type="ECO:0000313" key="14">
    <source>
        <dbReference type="Proteomes" id="UP001358614"/>
    </source>
</evidence>
<keyword evidence="14" id="KW-1185">Reference proteome</keyword>
<comment type="catalytic activity">
    <reaction evidence="9 10">
        <text>L-cysteinyl-[protein] + hexadecanoyl-CoA = S-hexadecanoyl-L-cysteinyl-[protein] + CoA</text>
        <dbReference type="Rhea" id="RHEA:36683"/>
        <dbReference type="Rhea" id="RHEA-COMP:10131"/>
        <dbReference type="Rhea" id="RHEA-COMP:11032"/>
        <dbReference type="ChEBI" id="CHEBI:29950"/>
        <dbReference type="ChEBI" id="CHEBI:57287"/>
        <dbReference type="ChEBI" id="CHEBI:57379"/>
        <dbReference type="ChEBI" id="CHEBI:74151"/>
        <dbReference type="EC" id="2.3.1.225"/>
    </reaction>
</comment>
<dbReference type="GeneID" id="91099878"/>
<protein>
    <recommendedName>
        <fullName evidence="10">Palmitoyltransferase</fullName>
        <ecNumber evidence="10">2.3.1.225</ecNumber>
    </recommendedName>
</protein>
<feature type="compositionally biased region" description="Polar residues" evidence="11">
    <location>
        <begin position="68"/>
        <end position="81"/>
    </location>
</feature>
<feature type="compositionally biased region" description="Low complexity" evidence="11">
    <location>
        <begin position="88"/>
        <end position="97"/>
    </location>
</feature>
<keyword evidence="6" id="KW-0564">Palmitate</keyword>
<feature type="region of interest" description="Disordered" evidence="11">
    <location>
        <begin position="1"/>
        <end position="197"/>
    </location>
</feature>
<evidence type="ECO:0000313" key="13">
    <source>
        <dbReference type="EMBL" id="WWD03030.1"/>
    </source>
</evidence>
<keyword evidence="7" id="KW-0449">Lipoprotein</keyword>
<comment type="domain">
    <text evidence="10">The DHHC domain is required for palmitoyltransferase activity.</text>
</comment>
<sequence>MGEEHDDNDEEQSQTMTPSGLSLPTRSASVKVFQNGEAGDPDSNPGLVRRDSLEDTKSFYGVRPTSPPSLSIHRQNSSLSKVSKRIRSSSLNSTTSSIAGVGSPPRISAPLPTPKGFLSPKKPNLAIRLEKKERTSTSSSNLRSNYHNHEDGGMNGHNGIDKYSNSNIELISSRSISPLQEEEDSEQPAIKGNRYNTFGESGLALSDIGSKSGSGKAIQQKSSNISLTFENHHNIHTQNKLNTTMANLNTNTNWDKSIGRSITEMSTPPRTANSELSSDELVNSRDRDSDLEKGTVPDKSNSSKSKSKSTSKSRTSLAKNGNRSGNEKPKRRYESFENPLTTFFWNGKLMTGGDNWWSILMITVFLLGLSGVWLGTTGAWLWVNGREYGLVRGGGVAITIIFVYLFGITTSSLIASAFRDPGIIPRKLDIDPPMSRNDDYWEAWPRDIDVNGTKVTVKYCETCQSYRPPRSSHCRLCGNCVDGIDHHCSYLHSCVGKRNYFSFLVLLISATIADIYIIVFSALHFSLLCHHDHISFGKALSESPGAAVSFLLGVILILPIMFLLWYHLRLLLYNITTVEQIRANTSNNLFVASKRPDNPFGSNSLFDNAILASIGRPQFPSWIDASGIEEVVQREVNPALKDLRWVREREGL</sequence>
<organism evidence="13 14">
    <name type="scientific">Kwoniella europaea PYCC6329</name>
    <dbReference type="NCBI Taxonomy" id="1423913"/>
    <lineage>
        <taxon>Eukaryota</taxon>
        <taxon>Fungi</taxon>
        <taxon>Dikarya</taxon>
        <taxon>Basidiomycota</taxon>
        <taxon>Agaricomycotina</taxon>
        <taxon>Tremellomycetes</taxon>
        <taxon>Tremellales</taxon>
        <taxon>Cryptococcaceae</taxon>
        <taxon>Kwoniella</taxon>
    </lineage>
</organism>
<dbReference type="PANTHER" id="PTHR22883">
    <property type="entry name" value="ZINC FINGER DHHC DOMAIN CONTAINING PROTEIN"/>
    <property type="match status" value="1"/>
</dbReference>
<dbReference type="Pfam" id="PF01529">
    <property type="entry name" value="DHHC"/>
    <property type="match status" value="1"/>
</dbReference>
<evidence type="ECO:0000256" key="10">
    <source>
        <dbReference type="RuleBase" id="RU079119"/>
    </source>
</evidence>
<dbReference type="AlphaFoldDB" id="A0AAX4KBN1"/>
<evidence type="ECO:0000256" key="9">
    <source>
        <dbReference type="ARBA" id="ARBA00048048"/>
    </source>
</evidence>
<feature type="compositionally biased region" description="Polar residues" evidence="11">
    <location>
        <begin position="163"/>
        <end position="178"/>
    </location>
</feature>
<keyword evidence="3 10" id="KW-0812">Transmembrane</keyword>
<evidence type="ECO:0000256" key="5">
    <source>
        <dbReference type="ARBA" id="ARBA00023136"/>
    </source>
</evidence>
<dbReference type="KEGG" id="ker:91099878"/>
<keyword evidence="5 10" id="KW-0472">Membrane</keyword>
<feature type="transmembrane region" description="Helical" evidence="10">
    <location>
        <begin position="356"/>
        <end position="383"/>
    </location>
</feature>
<feature type="transmembrane region" description="Helical" evidence="10">
    <location>
        <begin position="545"/>
        <end position="566"/>
    </location>
</feature>
<feature type="domain" description="Palmitoyltransferase DHHC" evidence="12">
    <location>
        <begin position="458"/>
        <end position="582"/>
    </location>
</feature>
<dbReference type="RefSeq" id="XP_066080997.1">
    <property type="nucleotide sequence ID" value="XM_066224900.1"/>
</dbReference>
<dbReference type="GO" id="GO:0016020">
    <property type="term" value="C:membrane"/>
    <property type="evidence" value="ECO:0007669"/>
    <property type="project" value="UniProtKB-SubCell"/>
</dbReference>
<feature type="transmembrane region" description="Helical" evidence="10">
    <location>
        <begin position="395"/>
        <end position="418"/>
    </location>
</feature>
<feature type="compositionally biased region" description="Basic and acidic residues" evidence="11">
    <location>
        <begin position="282"/>
        <end position="296"/>
    </location>
</feature>
<comment type="similarity">
    <text evidence="10">Belongs to the DHHC palmitoyltransferase family.</text>
</comment>
<evidence type="ECO:0000256" key="6">
    <source>
        <dbReference type="ARBA" id="ARBA00023139"/>
    </source>
</evidence>
<dbReference type="GO" id="GO:0005794">
    <property type="term" value="C:Golgi apparatus"/>
    <property type="evidence" value="ECO:0007669"/>
    <property type="project" value="TreeGrafter"/>
</dbReference>
<dbReference type="PROSITE" id="PS50216">
    <property type="entry name" value="DHHC"/>
    <property type="match status" value="1"/>
</dbReference>
<evidence type="ECO:0000256" key="7">
    <source>
        <dbReference type="ARBA" id="ARBA00023288"/>
    </source>
</evidence>
<dbReference type="GO" id="GO:0019706">
    <property type="term" value="F:protein-cysteine S-palmitoyltransferase activity"/>
    <property type="evidence" value="ECO:0007669"/>
    <property type="project" value="UniProtKB-EC"/>
</dbReference>
<evidence type="ECO:0000256" key="3">
    <source>
        <dbReference type="ARBA" id="ARBA00022692"/>
    </source>
</evidence>
<dbReference type="EC" id="2.3.1.225" evidence="10"/>
<dbReference type="PANTHER" id="PTHR22883:SF488">
    <property type="entry name" value="PALMITOYLTRANSFERASE"/>
    <property type="match status" value="1"/>
</dbReference>
<evidence type="ECO:0000256" key="8">
    <source>
        <dbReference type="ARBA" id="ARBA00023315"/>
    </source>
</evidence>
<evidence type="ECO:0000256" key="4">
    <source>
        <dbReference type="ARBA" id="ARBA00022989"/>
    </source>
</evidence>
<feature type="compositionally biased region" description="Acidic residues" evidence="11">
    <location>
        <begin position="1"/>
        <end position="12"/>
    </location>
</feature>
<feature type="transmembrane region" description="Helical" evidence="10">
    <location>
        <begin position="500"/>
        <end position="525"/>
    </location>
</feature>
<dbReference type="InterPro" id="IPR001594">
    <property type="entry name" value="Palmitoyltrfase_DHHC"/>
</dbReference>